<name>A0ABQ4T4C3_9HYPH</name>
<dbReference type="Gene3D" id="1.10.260.40">
    <property type="entry name" value="lambda repressor-like DNA-binding domains"/>
    <property type="match status" value="1"/>
</dbReference>
<dbReference type="SUPFAM" id="SSF47413">
    <property type="entry name" value="lambda repressor-like DNA-binding domains"/>
    <property type="match status" value="1"/>
</dbReference>
<dbReference type="EMBL" id="BPQR01000087">
    <property type="protein sequence ID" value="GJE08751.1"/>
    <property type="molecule type" value="Genomic_DNA"/>
</dbReference>
<dbReference type="InterPro" id="IPR010982">
    <property type="entry name" value="Lambda_DNA-bd_dom_sf"/>
</dbReference>
<evidence type="ECO:0000313" key="2">
    <source>
        <dbReference type="EMBL" id="GJE08751.1"/>
    </source>
</evidence>
<feature type="domain" description="IrrE N-terminal-like" evidence="1">
    <location>
        <begin position="251"/>
        <end position="329"/>
    </location>
</feature>
<comment type="caution">
    <text evidence="2">The sequence shown here is derived from an EMBL/GenBank/DDBJ whole genome shotgun (WGS) entry which is preliminary data.</text>
</comment>
<proteinExistence type="predicted"/>
<keyword evidence="3" id="KW-1185">Reference proteome</keyword>
<reference evidence="2" key="1">
    <citation type="journal article" date="2021" name="Front. Microbiol.">
        <title>Comprehensive Comparative Genomics and Phenotyping of Methylobacterium Species.</title>
        <authorList>
            <person name="Alessa O."/>
            <person name="Ogura Y."/>
            <person name="Fujitani Y."/>
            <person name="Takami H."/>
            <person name="Hayashi T."/>
            <person name="Sahin N."/>
            <person name="Tani A."/>
        </authorList>
    </citation>
    <scope>NUCLEOTIDE SEQUENCE</scope>
    <source>
        <strain evidence="2">LMG 23639</strain>
    </source>
</reference>
<organism evidence="2 3">
    <name type="scientific">Methylobacterium jeotgali</name>
    <dbReference type="NCBI Taxonomy" id="381630"/>
    <lineage>
        <taxon>Bacteria</taxon>
        <taxon>Pseudomonadati</taxon>
        <taxon>Pseudomonadota</taxon>
        <taxon>Alphaproteobacteria</taxon>
        <taxon>Hyphomicrobiales</taxon>
        <taxon>Methylobacteriaceae</taxon>
        <taxon>Methylobacterium</taxon>
    </lineage>
</organism>
<dbReference type="Pfam" id="PF06114">
    <property type="entry name" value="Peptidase_M78"/>
    <property type="match status" value="1"/>
</dbReference>
<dbReference type="Proteomes" id="UP001055102">
    <property type="component" value="Unassembled WGS sequence"/>
</dbReference>
<gene>
    <name evidence="2" type="ORF">AOPFMNJM_4097</name>
</gene>
<dbReference type="Gene3D" id="1.10.10.2910">
    <property type="match status" value="1"/>
</dbReference>
<dbReference type="RefSeq" id="WP_017483146.1">
    <property type="nucleotide sequence ID" value="NZ_BPQR01000087.1"/>
</dbReference>
<protein>
    <recommendedName>
        <fullName evidence="1">IrrE N-terminal-like domain-containing protein</fullName>
    </recommendedName>
</protein>
<reference evidence="2" key="2">
    <citation type="submission" date="2021-08" db="EMBL/GenBank/DDBJ databases">
        <authorList>
            <person name="Tani A."/>
            <person name="Ola A."/>
            <person name="Ogura Y."/>
            <person name="Katsura K."/>
            <person name="Hayashi T."/>
        </authorList>
    </citation>
    <scope>NUCLEOTIDE SEQUENCE</scope>
    <source>
        <strain evidence="2">LMG 23639</strain>
    </source>
</reference>
<evidence type="ECO:0000259" key="1">
    <source>
        <dbReference type="Pfam" id="PF06114"/>
    </source>
</evidence>
<dbReference type="InterPro" id="IPR010359">
    <property type="entry name" value="IrrE_HExxH"/>
</dbReference>
<sequence>MIHEQSLQRDWFSKPGDSVLSLMERRNLSAVDVSASLDGGIETLRGLVSGSVRIDGKLADKLASVLGGTPGFWLRRQSGYEEALERVVSAVVSGHFVEWLERVPIPGSTGRARMTEGEKRSAVRQRLAFFNVNGPDAWARRYASTSETRFRTSNSFSSSEGATTTWLRLGELEASLIQTGCWDPDALRTLVPEIRTLTSISQPARFLPRLRAMLGSVGVALSVVRAPDGCRASGAARMLSPTKAMVLMSFRHRSDDHFWFTLFHELGHLLLHAGATFVDGEGTTADEHEREANEFARDCIIPASRRAEFEVLRPDRTAVLRFSVSVGIAAGIIVGQMQHSGMIPYDRLNTLKRRWNWDDIREALP</sequence>
<accession>A0ABQ4T4C3</accession>
<evidence type="ECO:0000313" key="3">
    <source>
        <dbReference type="Proteomes" id="UP001055102"/>
    </source>
</evidence>